<dbReference type="Proteomes" id="UP000242592">
    <property type="component" value="Unassembled WGS sequence"/>
</dbReference>
<dbReference type="EMBL" id="FQXN01000001">
    <property type="protein sequence ID" value="SHH15906.1"/>
    <property type="molecule type" value="Genomic_DNA"/>
</dbReference>
<dbReference type="AlphaFoldDB" id="A0A1M5QPM8"/>
<evidence type="ECO:0000313" key="2">
    <source>
        <dbReference type="Proteomes" id="UP000242592"/>
    </source>
</evidence>
<protein>
    <submittedName>
        <fullName evidence="1">Uncharacterized protein</fullName>
    </submittedName>
</protein>
<organism evidence="1 2">
    <name type="scientific">Thermosipho atlanticus DSM 15807</name>
    <dbReference type="NCBI Taxonomy" id="1123380"/>
    <lineage>
        <taxon>Bacteria</taxon>
        <taxon>Thermotogati</taxon>
        <taxon>Thermotogota</taxon>
        <taxon>Thermotogae</taxon>
        <taxon>Thermotogales</taxon>
        <taxon>Fervidobacteriaceae</taxon>
        <taxon>Thermosipho</taxon>
    </lineage>
</organism>
<reference evidence="2" key="1">
    <citation type="submission" date="2016-11" db="EMBL/GenBank/DDBJ databases">
        <authorList>
            <person name="Varghese N."/>
            <person name="Submissions S."/>
        </authorList>
    </citation>
    <scope>NUCLEOTIDE SEQUENCE [LARGE SCALE GENOMIC DNA]</scope>
    <source>
        <strain evidence="2">DSM 15807</strain>
    </source>
</reference>
<keyword evidence="2" id="KW-1185">Reference proteome</keyword>
<evidence type="ECO:0000313" key="1">
    <source>
        <dbReference type="EMBL" id="SHH15906.1"/>
    </source>
</evidence>
<accession>A0A1M5QPM8</accession>
<gene>
    <name evidence="1" type="ORF">SAMN02745199_0064</name>
</gene>
<dbReference type="OrthoDB" id="47251at2"/>
<name>A0A1M5QPM8_9BACT</name>
<proteinExistence type="predicted"/>
<dbReference type="STRING" id="1123380.SAMN02745199_0064"/>
<sequence>MKFIDGFNVKYVKKEKKNMLTAIVKKLSEFQENGIKCSLVPNENFGYLRLEIYETENEGELVYFSGFSLTEDLGDWLTKNSEYRTFSEELKITNSLMLDVEVSEIKTEKIKGLIVKNNVIYVLLDKELTFNMSNIEIAKLVIRVLVENVFESMFDEEEYEFEIESELTDFFS</sequence>
<dbReference type="RefSeq" id="WP_073070870.1">
    <property type="nucleotide sequence ID" value="NZ_FQXN01000001.1"/>
</dbReference>